<accession>B9FP17</accession>
<dbReference type="AlphaFoldDB" id="B9FP17"/>
<dbReference type="EMBL" id="CM000142">
    <property type="protein sequence ID" value="EEE63358.1"/>
    <property type="molecule type" value="Genomic_DNA"/>
</dbReference>
<dbReference type="Proteomes" id="UP000007752">
    <property type="component" value="Chromosome 5"/>
</dbReference>
<reference evidence="2" key="2">
    <citation type="submission" date="2008-12" db="EMBL/GenBank/DDBJ databases">
        <title>Improved gene annotation of the rice (Oryza sativa) genomes.</title>
        <authorList>
            <person name="Wang J."/>
            <person name="Li R."/>
            <person name="Fan W."/>
            <person name="Huang Q."/>
            <person name="Zhang J."/>
            <person name="Zhou Y."/>
            <person name="Hu Y."/>
            <person name="Zi S."/>
            <person name="Li J."/>
            <person name="Ni P."/>
            <person name="Zheng H."/>
            <person name="Zhang Y."/>
            <person name="Zhao M."/>
            <person name="Hao Q."/>
            <person name="McDermott J."/>
            <person name="Samudrala R."/>
            <person name="Kristiansen K."/>
            <person name="Wong G.K.-S."/>
        </authorList>
    </citation>
    <scope>NUCLEOTIDE SEQUENCE</scope>
</reference>
<feature type="compositionally biased region" description="Polar residues" evidence="1">
    <location>
        <begin position="94"/>
        <end position="104"/>
    </location>
</feature>
<feature type="region of interest" description="Disordered" evidence="1">
    <location>
        <begin position="212"/>
        <end position="237"/>
    </location>
</feature>
<proteinExistence type="predicted"/>
<sequence>MATADGGGDSSWRLRWPTMAAGDGGSSRRRQWLVMATADNGGGSSSWRLRPAGDGHCLRRQWQMAVGGGTVVTMAAAGGSTVVATMPESTQITPNHAEINSNHPKPTDLDNARKERRRRLLRSPWRPVPHGFAAPRGPAALLEVPLGKVAAVEACPARAFPLLLRQRPRFRLAAAATMRQQLDFDFATGRNVESGPPHRLCQVDAELCRHAEGQRRAPLRQPGTPPTAEAAADHADR</sequence>
<gene>
    <name evidence="2" type="ORF">OsJ_18170</name>
</gene>
<protein>
    <submittedName>
        <fullName evidence="2">Uncharacterized protein</fullName>
    </submittedName>
</protein>
<evidence type="ECO:0000313" key="2">
    <source>
        <dbReference type="EMBL" id="EEE63358.1"/>
    </source>
</evidence>
<feature type="region of interest" description="Disordered" evidence="1">
    <location>
        <begin position="94"/>
        <end position="113"/>
    </location>
</feature>
<feature type="region of interest" description="Disordered" evidence="1">
    <location>
        <begin position="1"/>
        <end position="27"/>
    </location>
</feature>
<organism evidence="2">
    <name type="scientific">Oryza sativa subsp. japonica</name>
    <name type="common">Rice</name>
    <dbReference type="NCBI Taxonomy" id="39947"/>
    <lineage>
        <taxon>Eukaryota</taxon>
        <taxon>Viridiplantae</taxon>
        <taxon>Streptophyta</taxon>
        <taxon>Embryophyta</taxon>
        <taxon>Tracheophyta</taxon>
        <taxon>Spermatophyta</taxon>
        <taxon>Magnoliopsida</taxon>
        <taxon>Liliopsida</taxon>
        <taxon>Poales</taxon>
        <taxon>Poaceae</taxon>
        <taxon>BOP clade</taxon>
        <taxon>Oryzoideae</taxon>
        <taxon>Oryzeae</taxon>
        <taxon>Oryzinae</taxon>
        <taxon>Oryza</taxon>
        <taxon>Oryza sativa</taxon>
    </lineage>
</organism>
<name>B9FP17_ORYSJ</name>
<reference evidence="2" key="1">
    <citation type="journal article" date="2005" name="PLoS Biol.">
        <title>The genomes of Oryza sativa: a history of duplications.</title>
        <authorList>
            <person name="Yu J."/>
            <person name="Wang J."/>
            <person name="Lin W."/>
            <person name="Li S."/>
            <person name="Li H."/>
            <person name="Zhou J."/>
            <person name="Ni P."/>
            <person name="Dong W."/>
            <person name="Hu S."/>
            <person name="Zeng C."/>
            <person name="Zhang J."/>
            <person name="Zhang Y."/>
            <person name="Li R."/>
            <person name="Xu Z."/>
            <person name="Li S."/>
            <person name="Li X."/>
            <person name="Zheng H."/>
            <person name="Cong L."/>
            <person name="Lin L."/>
            <person name="Yin J."/>
            <person name="Geng J."/>
            <person name="Li G."/>
            <person name="Shi J."/>
            <person name="Liu J."/>
            <person name="Lv H."/>
            <person name="Li J."/>
            <person name="Wang J."/>
            <person name="Deng Y."/>
            <person name="Ran L."/>
            <person name="Shi X."/>
            <person name="Wang X."/>
            <person name="Wu Q."/>
            <person name="Li C."/>
            <person name="Ren X."/>
            <person name="Wang J."/>
            <person name="Wang X."/>
            <person name="Li D."/>
            <person name="Liu D."/>
            <person name="Zhang X."/>
            <person name="Ji Z."/>
            <person name="Zhao W."/>
            <person name="Sun Y."/>
            <person name="Zhang Z."/>
            <person name="Bao J."/>
            <person name="Han Y."/>
            <person name="Dong L."/>
            <person name="Ji J."/>
            <person name="Chen P."/>
            <person name="Wu S."/>
            <person name="Liu J."/>
            <person name="Xiao Y."/>
            <person name="Bu D."/>
            <person name="Tan J."/>
            <person name="Yang L."/>
            <person name="Ye C."/>
            <person name="Zhang J."/>
            <person name="Xu J."/>
            <person name="Zhou Y."/>
            <person name="Yu Y."/>
            <person name="Zhang B."/>
            <person name="Zhuang S."/>
            <person name="Wei H."/>
            <person name="Liu B."/>
            <person name="Lei M."/>
            <person name="Yu H."/>
            <person name="Li Y."/>
            <person name="Xu H."/>
            <person name="Wei S."/>
            <person name="He X."/>
            <person name="Fang L."/>
            <person name="Zhang Z."/>
            <person name="Zhang Y."/>
            <person name="Huang X."/>
            <person name="Su Z."/>
            <person name="Tong W."/>
            <person name="Li J."/>
            <person name="Tong Z."/>
            <person name="Li S."/>
            <person name="Ye J."/>
            <person name="Wang L."/>
            <person name="Fang L."/>
            <person name="Lei T."/>
            <person name="Chen C."/>
            <person name="Chen H."/>
            <person name="Xu Z."/>
            <person name="Li H."/>
            <person name="Huang H."/>
            <person name="Zhang F."/>
            <person name="Xu H."/>
            <person name="Li N."/>
            <person name="Zhao C."/>
            <person name="Li S."/>
            <person name="Dong L."/>
            <person name="Huang Y."/>
            <person name="Li L."/>
            <person name="Xi Y."/>
            <person name="Qi Q."/>
            <person name="Li W."/>
            <person name="Zhang B."/>
            <person name="Hu W."/>
            <person name="Zhang Y."/>
            <person name="Tian X."/>
            <person name="Jiao Y."/>
            <person name="Liang X."/>
            <person name="Jin J."/>
            <person name="Gao L."/>
            <person name="Zheng W."/>
            <person name="Hao B."/>
            <person name="Liu S."/>
            <person name="Wang W."/>
            <person name="Yuan L."/>
            <person name="Cao M."/>
            <person name="McDermott J."/>
            <person name="Samudrala R."/>
            <person name="Wang J."/>
            <person name="Wong G.K."/>
            <person name="Yang H."/>
        </authorList>
    </citation>
    <scope>NUCLEOTIDE SEQUENCE [LARGE SCALE GENOMIC DNA]</scope>
</reference>
<evidence type="ECO:0000256" key="1">
    <source>
        <dbReference type="SAM" id="MobiDB-lite"/>
    </source>
</evidence>